<sequence length="101" mass="11110">MHTFPLPPRRRGRGNLEGGARRACTHTYMAHGMCHSLASLFPAYTPLLISDEQEAWQLEWAGARKRERLWMNPRDPGAGQAGDSEAGRLPEGAAAPRKSTA</sequence>
<protein>
    <submittedName>
        <fullName evidence="2">Uncharacterized protein</fullName>
    </submittedName>
</protein>
<dbReference type="AlphaFoldDB" id="A0A4Z2J131"/>
<name>A0A4Z2J131_9TELE</name>
<reference evidence="2 3" key="1">
    <citation type="submission" date="2019-03" db="EMBL/GenBank/DDBJ databases">
        <title>First draft genome of Liparis tanakae, snailfish: a comprehensive survey of snailfish specific genes.</title>
        <authorList>
            <person name="Kim W."/>
            <person name="Song I."/>
            <person name="Jeong J.-H."/>
            <person name="Kim D."/>
            <person name="Kim S."/>
            <person name="Ryu S."/>
            <person name="Song J.Y."/>
            <person name="Lee S.K."/>
        </authorList>
    </citation>
    <scope>NUCLEOTIDE SEQUENCE [LARGE SCALE GENOMIC DNA]</scope>
    <source>
        <tissue evidence="2">Muscle</tissue>
    </source>
</reference>
<keyword evidence="3" id="KW-1185">Reference proteome</keyword>
<dbReference type="Proteomes" id="UP000314294">
    <property type="component" value="Unassembled WGS sequence"/>
</dbReference>
<evidence type="ECO:0000313" key="2">
    <source>
        <dbReference type="EMBL" id="TNN83919.1"/>
    </source>
</evidence>
<accession>A0A4Z2J131</accession>
<evidence type="ECO:0000313" key="3">
    <source>
        <dbReference type="Proteomes" id="UP000314294"/>
    </source>
</evidence>
<comment type="caution">
    <text evidence="2">The sequence shown here is derived from an EMBL/GenBank/DDBJ whole genome shotgun (WGS) entry which is preliminary data.</text>
</comment>
<organism evidence="2 3">
    <name type="scientific">Liparis tanakae</name>
    <name type="common">Tanaka's snailfish</name>
    <dbReference type="NCBI Taxonomy" id="230148"/>
    <lineage>
        <taxon>Eukaryota</taxon>
        <taxon>Metazoa</taxon>
        <taxon>Chordata</taxon>
        <taxon>Craniata</taxon>
        <taxon>Vertebrata</taxon>
        <taxon>Euteleostomi</taxon>
        <taxon>Actinopterygii</taxon>
        <taxon>Neopterygii</taxon>
        <taxon>Teleostei</taxon>
        <taxon>Neoteleostei</taxon>
        <taxon>Acanthomorphata</taxon>
        <taxon>Eupercaria</taxon>
        <taxon>Perciformes</taxon>
        <taxon>Cottioidei</taxon>
        <taxon>Cottales</taxon>
        <taxon>Liparidae</taxon>
        <taxon>Liparis</taxon>
    </lineage>
</organism>
<feature type="region of interest" description="Disordered" evidence="1">
    <location>
        <begin position="70"/>
        <end position="101"/>
    </location>
</feature>
<gene>
    <name evidence="2" type="ORF">EYF80_005790</name>
</gene>
<evidence type="ECO:0000256" key="1">
    <source>
        <dbReference type="SAM" id="MobiDB-lite"/>
    </source>
</evidence>
<proteinExistence type="predicted"/>
<dbReference type="EMBL" id="SRLO01000030">
    <property type="protein sequence ID" value="TNN83919.1"/>
    <property type="molecule type" value="Genomic_DNA"/>
</dbReference>